<dbReference type="PANTHER" id="PTHR32494">
    <property type="entry name" value="ALLANTOATE DEIMINASE-RELATED"/>
    <property type="match status" value="1"/>
</dbReference>
<dbReference type="RefSeq" id="WP_245741650.1">
    <property type="nucleotide sequence ID" value="NZ_FNPZ01000004.1"/>
</dbReference>
<name>A0A1H3SS43_9MICO</name>
<feature type="compositionally biased region" description="Gly residues" evidence="3">
    <location>
        <begin position="36"/>
        <end position="60"/>
    </location>
</feature>
<gene>
    <name evidence="5" type="ORF">SAMN05216554_3640</name>
</gene>
<dbReference type="AlphaFoldDB" id="A0A1H3SS43"/>
<evidence type="ECO:0000313" key="6">
    <source>
        <dbReference type="Proteomes" id="UP000198891"/>
    </source>
</evidence>
<feature type="domain" description="Peptidase M20 dimerisation" evidence="4">
    <location>
        <begin position="280"/>
        <end position="372"/>
    </location>
</feature>
<accession>A0A1H3SS43</accession>
<dbReference type="EMBL" id="FNPZ01000004">
    <property type="protein sequence ID" value="SDZ40774.1"/>
    <property type="molecule type" value="Genomic_DNA"/>
</dbReference>
<evidence type="ECO:0000256" key="2">
    <source>
        <dbReference type="ARBA" id="ARBA00022801"/>
    </source>
</evidence>
<dbReference type="Gene3D" id="3.30.70.360">
    <property type="match status" value="1"/>
</dbReference>
<dbReference type="Pfam" id="PF01546">
    <property type="entry name" value="Peptidase_M20"/>
    <property type="match status" value="1"/>
</dbReference>
<keyword evidence="2 5" id="KW-0378">Hydrolase</keyword>
<reference evidence="5 6" key="1">
    <citation type="submission" date="2016-10" db="EMBL/GenBank/DDBJ databases">
        <authorList>
            <person name="de Groot N.N."/>
        </authorList>
    </citation>
    <scope>NUCLEOTIDE SEQUENCE [LARGE SCALE GENOMIC DNA]</scope>
    <source>
        <strain evidence="5 6">CGMCC 4.3491</strain>
    </source>
</reference>
<dbReference type="SUPFAM" id="SSF53187">
    <property type="entry name" value="Zn-dependent exopeptidases"/>
    <property type="match status" value="1"/>
</dbReference>
<protein>
    <submittedName>
        <fullName evidence="5">N-carbamoyl-L-amino-acid hydrolase</fullName>
    </submittedName>
</protein>
<sequence>MSDTDAGSGSGAGQPAGGAGGVPGGPDTRGDMGRLGARGVGGRPAGGAGAPGGTDRGGLADGRAHAGETAHGRLAGLDAIAGVGADVARGGFSRHLWNGADLELRAWFTERAGAVGLDVEADRNGNLWAWWGAPGPGAVVTGSHLDSVPGGGAYDGPLGVVSALDAVGRLRASGFQPSKPFAVVVFAEEEGSRFGVACLGSRLMTGVLDPARARSLRDADGVTLAEAGAAVGFDVKGLGADPVALDRIGLFVELHVEQGRGLIDLQAPVALASSVLAHGRWRLEFRGQGNHAGTTLMGDRHDPMIAAARAVEAVRAAALAVPGARATVGRIEAVPGGTNVIASAVRLWLDARADSDDDTRMLVTEIERRAEAASFVEESWSGRVEFDTDLRERLRAVLTRPAAGDATGGAGDASVAGPVSIPVLATGAGHDAGVLAGVVPTAMLFVRNPTGVSHAPEEFAELADCLAGTDALESVLRGLL</sequence>
<feature type="compositionally biased region" description="Gly residues" evidence="3">
    <location>
        <begin position="8"/>
        <end position="24"/>
    </location>
</feature>
<evidence type="ECO:0000259" key="4">
    <source>
        <dbReference type="Pfam" id="PF07687"/>
    </source>
</evidence>
<dbReference type="Gene3D" id="3.40.630.10">
    <property type="entry name" value="Zn peptidases"/>
    <property type="match status" value="1"/>
</dbReference>
<dbReference type="InterPro" id="IPR010158">
    <property type="entry name" value="Amidase_Cbmase"/>
</dbReference>
<dbReference type="InterPro" id="IPR036264">
    <property type="entry name" value="Bact_exopeptidase_dim_dom"/>
</dbReference>
<dbReference type="SUPFAM" id="SSF55031">
    <property type="entry name" value="Bacterial exopeptidase dimerisation domain"/>
    <property type="match status" value="1"/>
</dbReference>
<dbReference type="NCBIfam" id="NF006770">
    <property type="entry name" value="PRK09290.1-4"/>
    <property type="match status" value="1"/>
</dbReference>
<dbReference type="NCBIfam" id="TIGR01879">
    <property type="entry name" value="hydantase"/>
    <property type="match status" value="1"/>
</dbReference>
<evidence type="ECO:0000313" key="5">
    <source>
        <dbReference type="EMBL" id="SDZ40774.1"/>
    </source>
</evidence>
<organism evidence="5 6">
    <name type="scientific">Herbiconiux ginsengi</name>
    <dbReference type="NCBI Taxonomy" id="381665"/>
    <lineage>
        <taxon>Bacteria</taxon>
        <taxon>Bacillati</taxon>
        <taxon>Actinomycetota</taxon>
        <taxon>Actinomycetes</taxon>
        <taxon>Micrococcales</taxon>
        <taxon>Microbacteriaceae</taxon>
        <taxon>Herbiconiux</taxon>
    </lineage>
</organism>
<dbReference type="Pfam" id="PF07687">
    <property type="entry name" value="M20_dimer"/>
    <property type="match status" value="1"/>
</dbReference>
<dbReference type="InterPro" id="IPR002933">
    <property type="entry name" value="Peptidase_M20"/>
</dbReference>
<dbReference type="GO" id="GO:0016813">
    <property type="term" value="F:hydrolase activity, acting on carbon-nitrogen (but not peptide) bonds, in linear amidines"/>
    <property type="evidence" value="ECO:0007669"/>
    <property type="project" value="InterPro"/>
</dbReference>
<proteinExistence type="inferred from homology"/>
<feature type="region of interest" description="Disordered" evidence="3">
    <location>
        <begin position="1"/>
        <end position="64"/>
    </location>
</feature>
<evidence type="ECO:0000256" key="3">
    <source>
        <dbReference type="SAM" id="MobiDB-lite"/>
    </source>
</evidence>
<dbReference type="PANTHER" id="PTHR32494:SF5">
    <property type="entry name" value="ALLANTOATE AMIDOHYDROLASE"/>
    <property type="match status" value="1"/>
</dbReference>
<evidence type="ECO:0000256" key="1">
    <source>
        <dbReference type="ARBA" id="ARBA00006153"/>
    </source>
</evidence>
<dbReference type="InterPro" id="IPR011650">
    <property type="entry name" value="Peptidase_M20_dimer"/>
</dbReference>
<comment type="similarity">
    <text evidence="1">Belongs to the peptidase M20 family.</text>
</comment>
<keyword evidence="6" id="KW-1185">Reference proteome</keyword>
<dbReference type="STRING" id="381665.SAMN05216554_3640"/>
<dbReference type="Proteomes" id="UP000198891">
    <property type="component" value="Unassembled WGS sequence"/>
</dbReference>